<comment type="caution">
    <text evidence="6">The sequence shown here is derived from an EMBL/GenBank/DDBJ whole genome shotgun (WGS) entry which is preliminary data.</text>
</comment>
<evidence type="ECO:0000259" key="5">
    <source>
        <dbReference type="Pfam" id="PF00326"/>
    </source>
</evidence>
<dbReference type="PANTHER" id="PTHR42776:SF27">
    <property type="entry name" value="DIPEPTIDYL PEPTIDASE FAMILY MEMBER 6"/>
    <property type="match status" value="1"/>
</dbReference>
<feature type="domain" description="Peptidase S9 prolyl oligopeptidase catalytic" evidence="5">
    <location>
        <begin position="445"/>
        <end position="668"/>
    </location>
</feature>
<evidence type="ECO:0000256" key="2">
    <source>
        <dbReference type="ARBA" id="ARBA00022801"/>
    </source>
</evidence>
<dbReference type="SUPFAM" id="SSF53474">
    <property type="entry name" value="alpha/beta-Hydrolases"/>
    <property type="match status" value="1"/>
</dbReference>
<proteinExistence type="inferred from homology"/>
<dbReference type="PANTHER" id="PTHR42776">
    <property type="entry name" value="SERINE PEPTIDASE S9 FAMILY MEMBER"/>
    <property type="match status" value="1"/>
</dbReference>
<dbReference type="AlphaFoldDB" id="A0AA39CJG7"/>
<dbReference type="Proteomes" id="UP001172673">
    <property type="component" value="Unassembled WGS sequence"/>
</dbReference>
<evidence type="ECO:0000313" key="7">
    <source>
        <dbReference type="Proteomes" id="UP001172673"/>
    </source>
</evidence>
<dbReference type="InterPro" id="IPR001375">
    <property type="entry name" value="Peptidase_S9_cat"/>
</dbReference>
<dbReference type="Pfam" id="PF00326">
    <property type="entry name" value="Peptidase_S9"/>
    <property type="match status" value="1"/>
</dbReference>
<evidence type="ECO:0000313" key="6">
    <source>
        <dbReference type="EMBL" id="KAJ9610500.1"/>
    </source>
</evidence>
<dbReference type="InterPro" id="IPR011659">
    <property type="entry name" value="WD40"/>
</dbReference>
<organism evidence="6 7">
    <name type="scientific">Cladophialophora chaetospira</name>
    <dbReference type="NCBI Taxonomy" id="386627"/>
    <lineage>
        <taxon>Eukaryota</taxon>
        <taxon>Fungi</taxon>
        <taxon>Dikarya</taxon>
        <taxon>Ascomycota</taxon>
        <taxon>Pezizomycotina</taxon>
        <taxon>Eurotiomycetes</taxon>
        <taxon>Chaetothyriomycetidae</taxon>
        <taxon>Chaetothyriales</taxon>
        <taxon>Herpotrichiellaceae</taxon>
        <taxon>Cladophialophora</taxon>
    </lineage>
</organism>
<accession>A0AA39CJG7</accession>
<gene>
    <name evidence="6" type="ORF">H2200_005277</name>
</gene>
<keyword evidence="3" id="KW-0720">Serine protease</keyword>
<reference evidence="6" key="1">
    <citation type="submission" date="2022-10" db="EMBL/GenBank/DDBJ databases">
        <title>Culturing micro-colonial fungi from biological soil crusts in the Mojave desert and describing Neophaeococcomyces mojavensis, and introducing the new genera and species Taxawa tesnikishii.</title>
        <authorList>
            <person name="Kurbessoian T."/>
            <person name="Stajich J.E."/>
        </authorList>
    </citation>
    <scope>NUCLEOTIDE SEQUENCE</scope>
    <source>
        <strain evidence="6">TK_41</strain>
    </source>
</reference>
<comment type="similarity">
    <text evidence="1">Belongs to the peptidase S9C family.</text>
</comment>
<dbReference type="InterPro" id="IPR011042">
    <property type="entry name" value="6-blade_b-propeller_TolB-like"/>
</dbReference>
<dbReference type="EMBL" id="JAPDRK010000007">
    <property type="protein sequence ID" value="KAJ9610500.1"/>
    <property type="molecule type" value="Genomic_DNA"/>
</dbReference>
<dbReference type="Gene3D" id="3.40.50.1820">
    <property type="entry name" value="alpha/beta hydrolase"/>
    <property type="match status" value="1"/>
</dbReference>
<protein>
    <recommendedName>
        <fullName evidence="4">Dipeptidyl-peptidase V</fullName>
    </recommendedName>
</protein>
<keyword evidence="3" id="KW-0645">Protease</keyword>
<dbReference type="GO" id="GO:0006508">
    <property type="term" value="P:proteolysis"/>
    <property type="evidence" value="ECO:0007669"/>
    <property type="project" value="InterPro"/>
</dbReference>
<evidence type="ECO:0000256" key="1">
    <source>
        <dbReference type="ARBA" id="ARBA00010040"/>
    </source>
</evidence>
<dbReference type="SUPFAM" id="SSF82171">
    <property type="entry name" value="DPP6 N-terminal domain-like"/>
    <property type="match status" value="1"/>
</dbReference>
<dbReference type="GO" id="GO:0004252">
    <property type="term" value="F:serine-type endopeptidase activity"/>
    <property type="evidence" value="ECO:0007669"/>
    <property type="project" value="TreeGrafter"/>
</dbReference>
<sequence>MSDGEQLLRKLCNLEIPSTIKFSPDRQKVLYSTQLYWGHYASKHAVSTIWLASTKQPSSSRQLTSGSFKDYAPAWHPNGESIAFISDRAKPGEQRAIYTLRTQEGCAAESVTPTENAQPITAFAFSPDGQLIAFTSSDEKTAEQQRREKDGEDVQVWGEEWTHTRLRIVDLQSKRTRTLSLDRHVTGFCWSPDGKRLGIVSAKTPHIEEAFLGGSAISIVDASLTTVQDLCHFPSELSHLTWASGSKLHFIAGVPAGSQLCGRGVYATEPNSPSPGYERVAFGVNDDATGLMQTNGQIVVKVEHRLEGRLSLLDDTVLYTKKEELEAFDAAYLTDSGKFVLAVATSNVNHPTEVFTTTTGDDAMVQLSNHGSTFKDHEFGTCSFLQSMSTDGKAEIDSLYLTPITDANKRNGVATAKPLPTVVLIHGGPATRLTNAFNTYYYYFAPYLLSLGYGVLIPNYRGSSGRGNHFASWTIGGAGIHEYSDVIAATQNAIVQGYADKDKLIIGGYSHGGLLSLLCSVRNGSHGYGWKFKASIAGASICDVDAMALTSDLASVYMPTIHEGRIVWKMAQDDTRNRAASALWLFHDVMERSKQTGETIIPPMLIIHGANDERVPVSQAWAMRRALESEGLPFECVIYPRQGHMFGEQKFWIDMAVRVGRWCHTYIGEGASSNNEG</sequence>
<keyword evidence="2" id="KW-0378">Hydrolase</keyword>
<keyword evidence="7" id="KW-1185">Reference proteome</keyword>
<dbReference type="Gene3D" id="2.120.10.30">
    <property type="entry name" value="TolB, C-terminal domain"/>
    <property type="match status" value="1"/>
</dbReference>
<evidence type="ECO:0000256" key="3">
    <source>
        <dbReference type="ARBA" id="ARBA00022825"/>
    </source>
</evidence>
<name>A0AA39CJG7_9EURO</name>
<dbReference type="Pfam" id="PF07676">
    <property type="entry name" value="PD40"/>
    <property type="match status" value="2"/>
</dbReference>
<evidence type="ECO:0000256" key="4">
    <source>
        <dbReference type="ARBA" id="ARBA00032829"/>
    </source>
</evidence>
<dbReference type="InterPro" id="IPR029058">
    <property type="entry name" value="AB_hydrolase_fold"/>
</dbReference>